<evidence type="ECO:0000313" key="2">
    <source>
        <dbReference type="Proteomes" id="UP000694865"/>
    </source>
</evidence>
<feature type="region of interest" description="Disordered" evidence="1">
    <location>
        <begin position="1"/>
        <end position="20"/>
    </location>
</feature>
<evidence type="ECO:0000256" key="1">
    <source>
        <dbReference type="SAM" id="MobiDB-lite"/>
    </source>
</evidence>
<organism evidence="2 3">
    <name type="scientific">Saccoglossus kowalevskii</name>
    <name type="common">Acorn worm</name>
    <dbReference type="NCBI Taxonomy" id="10224"/>
    <lineage>
        <taxon>Eukaryota</taxon>
        <taxon>Metazoa</taxon>
        <taxon>Hemichordata</taxon>
        <taxon>Enteropneusta</taxon>
        <taxon>Harrimaniidae</taxon>
        <taxon>Saccoglossus</taxon>
    </lineage>
</organism>
<gene>
    <name evidence="3" type="primary">LOC102805823</name>
</gene>
<proteinExistence type="predicted"/>
<dbReference type="GeneID" id="102805823"/>
<accession>A0ABM0LXR8</accession>
<dbReference type="Proteomes" id="UP000694865">
    <property type="component" value="Unplaced"/>
</dbReference>
<evidence type="ECO:0000313" key="3">
    <source>
        <dbReference type="RefSeq" id="XP_006812559.1"/>
    </source>
</evidence>
<keyword evidence="2" id="KW-1185">Reference proteome</keyword>
<dbReference type="SUPFAM" id="SSF57302">
    <property type="entry name" value="Snake toxin-like"/>
    <property type="match status" value="1"/>
</dbReference>
<dbReference type="RefSeq" id="XP_006812559.1">
    <property type="nucleotide sequence ID" value="XM_006812496.1"/>
</dbReference>
<sequence>MVDLDDDDNCHKPGDDTPTTNCTSEECMNTFAYVSDEIISITRTCSFPFPCTESEIILFGTGAKTTCCETDKCNVESGAAHDIVSFITIVTSVAFAILFV</sequence>
<dbReference type="InterPro" id="IPR045860">
    <property type="entry name" value="Snake_toxin-like_sf"/>
</dbReference>
<reference evidence="3" key="1">
    <citation type="submission" date="2025-08" db="UniProtKB">
        <authorList>
            <consortium name="RefSeq"/>
        </authorList>
    </citation>
    <scope>IDENTIFICATION</scope>
    <source>
        <tissue evidence="3">Testes</tissue>
    </source>
</reference>
<protein>
    <submittedName>
        <fullName evidence="3">Uncharacterized protein LOC102805823</fullName>
    </submittedName>
</protein>
<name>A0ABM0LXR8_SACKO</name>
<dbReference type="CDD" id="cd00117">
    <property type="entry name" value="TFP"/>
    <property type="match status" value="1"/>
</dbReference>